<dbReference type="PANTHER" id="PTHR14614">
    <property type="entry name" value="HEPATOCELLULAR CARCINOMA-ASSOCIATED ANTIGEN"/>
    <property type="match status" value="1"/>
</dbReference>
<dbReference type="InterPro" id="IPR019410">
    <property type="entry name" value="Methyltransf_16"/>
</dbReference>
<dbReference type="Pfam" id="PF10294">
    <property type="entry name" value="Methyltransf_16"/>
    <property type="match status" value="1"/>
</dbReference>
<sequence>MASPIGSHGTFNVKTDRRGSTVPVHISEQAGARAENLSLSTWGASFVLANALHELAVSLPKGREAPASGSHVLELGAGTGLVGLTAAILWKMPTLLTDLSPLLPALAGNILLNKALLVRQSVSCASLDWSKPDQIQLFDSKQSDTQIVSPRQTKAHVILAADTIYSEEHPELLTKTILTWLAPHPDARVILCYPLRMAYIDHIREFWQLMEASELVCVEEGRENGDEEWNELAHTPYEWCMWGWKHASAGELN</sequence>
<evidence type="ECO:0000313" key="1">
    <source>
        <dbReference type="EMBL" id="KAF2478514.1"/>
    </source>
</evidence>
<dbReference type="OrthoDB" id="433955at2759"/>
<keyword evidence="1" id="KW-0808">Transferase</keyword>
<dbReference type="InterPro" id="IPR029063">
    <property type="entry name" value="SAM-dependent_MTases_sf"/>
</dbReference>
<proteinExistence type="predicted"/>
<dbReference type="SUPFAM" id="SSF53335">
    <property type="entry name" value="S-adenosyl-L-methionine-dependent methyltransferases"/>
    <property type="match status" value="1"/>
</dbReference>
<dbReference type="RefSeq" id="XP_033585084.1">
    <property type="nucleotide sequence ID" value="XM_033734988.1"/>
</dbReference>
<keyword evidence="1" id="KW-0489">Methyltransferase</keyword>
<dbReference type="Gene3D" id="3.40.50.150">
    <property type="entry name" value="Vaccinia Virus protein VP39"/>
    <property type="match status" value="1"/>
</dbReference>
<dbReference type="GO" id="GO:0032259">
    <property type="term" value="P:methylation"/>
    <property type="evidence" value="ECO:0007669"/>
    <property type="project" value="UniProtKB-KW"/>
</dbReference>
<accession>A0A6A6PFJ9</accession>
<reference evidence="1" key="1">
    <citation type="journal article" date="2020" name="Stud. Mycol.">
        <title>101 Dothideomycetes genomes: a test case for predicting lifestyles and emergence of pathogens.</title>
        <authorList>
            <person name="Haridas S."/>
            <person name="Albert R."/>
            <person name="Binder M."/>
            <person name="Bloem J."/>
            <person name="Labutti K."/>
            <person name="Salamov A."/>
            <person name="Andreopoulos B."/>
            <person name="Baker S."/>
            <person name="Barry K."/>
            <person name="Bills G."/>
            <person name="Bluhm B."/>
            <person name="Cannon C."/>
            <person name="Castanera R."/>
            <person name="Culley D."/>
            <person name="Daum C."/>
            <person name="Ezra D."/>
            <person name="Gonzalez J."/>
            <person name="Henrissat B."/>
            <person name="Kuo A."/>
            <person name="Liang C."/>
            <person name="Lipzen A."/>
            <person name="Lutzoni F."/>
            <person name="Magnuson J."/>
            <person name="Mondo S."/>
            <person name="Nolan M."/>
            <person name="Ohm R."/>
            <person name="Pangilinan J."/>
            <person name="Park H.-J."/>
            <person name="Ramirez L."/>
            <person name="Alfaro M."/>
            <person name="Sun H."/>
            <person name="Tritt A."/>
            <person name="Yoshinaga Y."/>
            <person name="Zwiers L.-H."/>
            <person name="Turgeon B."/>
            <person name="Goodwin S."/>
            <person name="Spatafora J."/>
            <person name="Crous P."/>
            <person name="Grigoriev I."/>
        </authorList>
    </citation>
    <scope>NUCLEOTIDE SEQUENCE</scope>
    <source>
        <strain evidence="1">CBS 113389</strain>
    </source>
</reference>
<protein>
    <submittedName>
        <fullName evidence="1">Putative methyltransferase-domain-containing protein</fullName>
    </submittedName>
</protein>
<dbReference type="PANTHER" id="PTHR14614:SF156">
    <property type="entry name" value="PROTEIN-LYSINE N-METHYLTRANSFERASE EFM2"/>
    <property type="match status" value="1"/>
</dbReference>
<gene>
    <name evidence="1" type="ORF">BDY17DRAFT_306074</name>
</gene>
<evidence type="ECO:0000313" key="2">
    <source>
        <dbReference type="Proteomes" id="UP000799767"/>
    </source>
</evidence>
<dbReference type="AlphaFoldDB" id="A0A6A6PFJ9"/>
<dbReference type="GeneID" id="54475990"/>
<name>A0A6A6PFJ9_9PEZI</name>
<dbReference type="GO" id="GO:0008757">
    <property type="term" value="F:S-adenosylmethionine-dependent methyltransferase activity"/>
    <property type="evidence" value="ECO:0007669"/>
    <property type="project" value="UniProtKB-ARBA"/>
</dbReference>
<organism evidence="1 2">
    <name type="scientific">Neohortaea acidophila</name>
    <dbReference type="NCBI Taxonomy" id="245834"/>
    <lineage>
        <taxon>Eukaryota</taxon>
        <taxon>Fungi</taxon>
        <taxon>Dikarya</taxon>
        <taxon>Ascomycota</taxon>
        <taxon>Pezizomycotina</taxon>
        <taxon>Dothideomycetes</taxon>
        <taxon>Dothideomycetidae</taxon>
        <taxon>Mycosphaerellales</taxon>
        <taxon>Teratosphaeriaceae</taxon>
        <taxon>Neohortaea</taxon>
    </lineage>
</organism>
<keyword evidence="2" id="KW-1185">Reference proteome</keyword>
<dbReference type="GO" id="GO:0005829">
    <property type="term" value="C:cytosol"/>
    <property type="evidence" value="ECO:0007669"/>
    <property type="project" value="TreeGrafter"/>
</dbReference>
<dbReference type="Proteomes" id="UP000799767">
    <property type="component" value="Unassembled WGS sequence"/>
</dbReference>
<dbReference type="EMBL" id="MU001644">
    <property type="protein sequence ID" value="KAF2478514.1"/>
    <property type="molecule type" value="Genomic_DNA"/>
</dbReference>